<evidence type="ECO:0000256" key="12">
    <source>
        <dbReference type="ARBA" id="ARBA00023140"/>
    </source>
</evidence>
<dbReference type="InterPro" id="IPR006845">
    <property type="entry name" value="Pex_N"/>
</dbReference>
<proteinExistence type="inferred from homology"/>
<evidence type="ECO:0000256" key="5">
    <source>
        <dbReference type="ARBA" id="ARBA00022692"/>
    </source>
</evidence>
<dbReference type="Pfam" id="PF04757">
    <property type="entry name" value="Pex2_Pex12"/>
    <property type="match status" value="1"/>
</dbReference>
<evidence type="ECO:0000256" key="4">
    <source>
        <dbReference type="ARBA" id="ARBA00022448"/>
    </source>
</evidence>
<evidence type="ECO:0000256" key="11">
    <source>
        <dbReference type="ARBA" id="ARBA00023136"/>
    </source>
</evidence>
<keyword evidence="11 13" id="KW-0472">Membrane</keyword>
<keyword evidence="12" id="KW-0576">Peroxisome</keyword>
<dbReference type="Proteomes" id="UP000887540">
    <property type="component" value="Unplaced"/>
</dbReference>
<evidence type="ECO:0000259" key="14">
    <source>
        <dbReference type="Pfam" id="PF04757"/>
    </source>
</evidence>
<feature type="transmembrane region" description="Helical" evidence="13">
    <location>
        <begin position="95"/>
        <end position="117"/>
    </location>
</feature>
<evidence type="ECO:0000313" key="16">
    <source>
        <dbReference type="WBParaSite" id="ACRNAN_scaffold1149.g28774.t1"/>
    </source>
</evidence>
<dbReference type="GO" id="GO:0008270">
    <property type="term" value="F:zinc ion binding"/>
    <property type="evidence" value="ECO:0007669"/>
    <property type="project" value="UniProtKB-KW"/>
</dbReference>
<sequence length="170" mass="19602">MIQKTCGIPALRVVQIDAKILDNEIEKIIENQLDQIAVNLPIRWAILWQKLAEEIRLALSAVLWSYRYIKGISPGQEMMDVAYIRYTKRRVIAHFLLVVMLPYLLSKNLNMLTLLLLDFSTTLTLTENFFGTLIETFLSSFYRSIKNSVLHFVDIKQENLAPATPMKGSR</sequence>
<evidence type="ECO:0000256" key="2">
    <source>
        <dbReference type="ARBA" id="ARBA00004906"/>
    </source>
</evidence>
<keyword evidence="7" id="KW-0863">Zinc-finger</keyword>
<dbReference type="AlphaFoldDB" id="A0A914CJM2"/>
<accession>A0A914CJM2</accession>
<feature type="domain" description="Pex N-terminal" evidence="14">
    <location>
        <begin position="22"/>
        <end position="143"/>
    </location>
</feature>
<protein>
    <submittedName>
        <fullName evidence="16">Pex N-terminal domain-containing protein</fullName>
    </submittedName>
</protein>
<comment type="subcellular location">
    <subcellularLocation>
        <location evidence="1">Peroxisome membrane</location>
        <topology evidence="1">Multi-pass membrane protein</topology>
    </subcellularLocation>
</comment>
<evidence type="ECO:0000256" key="6">
    <source>
        <dbReference type="ARBA" id="ARBA00022723"/>
    </source>
</evidence>
<organism evidence="15 16">
    <name type="scientific">Acrobeloides nanus</name>
    <dbReference type="NCBI Taxonomy" id="290746"/>
    <lineage>
        <taxon>Eukaryota</taxon>
        <taxon>Metazoa</taxon>
        <taxon>Ecdysozoa</taxon>
        <taxon>Nematoda</taxon>
        <taxon>Chromadorea</taxon>
        <taxon>Rhabditida</taxon>
        <taxon>Tylenchina</taxon>
        <taxon>Cephalobomorpha</taxon>
        <taxon>Cephaloboidea</taxon>
        <taxon>Cephalobidae</taxon>
        <taxon>Acrobeloides</taxon>
    </lineage>
</organism>
<dbReference type="WBParaSite" id="ACRNAN_scaffold1149.g28774.t1">
    <property type="protein sequence ID" value="ACRNAN_scaffold1149.g28774.t1"/>
    <property type="gene ID" value="ACRNAN_scaffold1149.g28774"/>
</dbReference>
<keyword evidence="15" id="KW-1185">Reference proteome</keyword>
<comment type="similarity">
    <text evidence="3">Belongs to the pex2/pex10/pex12 family.</text>
</comment>
<keyword evidence="8" id="KW-0862">Zinc</keyword>
<evidence type="ECO:0000256" key="1">
    <source>
        <dbReference type="ARBA" id="ARBA00004585"/>
    </source>
</evidence>
<evidence type="ECO:0000256" key="9">
    <source>
        <dbReference type="ARBA" id="ARBA00022927"/>
    </source>
</evidence>
<name>A0A914CJM2_9BILA</name>
<keyword evidence="4" id="KW-0813">Transport</keyword>
<keyword evidence="5 13" id="KW-0812">Transmembrane</keyword>
<dbReference type="GO" id="GO:0005778">
    <property type="term" value="C:peroxisomal membrane"/>
    <property type="evidence" value="ECO:0007669"/>
    <property type="project" value="UniProtKB-SubCell"/>
</dbReference>
<evidence type="ECO:0000256" key="13">
    <source>
        <dbReference type="SAM" id="Phobius"/>
    </source>
</evidence>
<evidence type="ECO:0000313" key="15">
    <source>
        <dbReference type="Proteomes" id="UP000887540"/>
    </source>
</evidence>
<dbReference type="GO" id="GO:0015031">
    <property type="term" value="P:protein transport"/>
    <property type="evidence" value="ECO:0007669"/>
    <property type="project" value="UniProtKB-KW"/>
</dbReference>
<keyword evidence="9" id="KW-0653">Protein transport</keyword>
<evidence type="ECO:0000256" key="3">
    <source>
        <dbReference type="ARBA" id="ARBA00008704"/>
    </source>
</evidence>
<evidence type="ECO:0000256" key="8">
    <source>
        <dbReference type="ARBA" id="ARBA00022833"/>
    </source>
</evidence>
<evidence type="ECO:0000256" key="10">
    <source>
        <dbReference type="ARBA" id="ARBA00022989"/>
    </source>
</evidence>
<comment type="pathway">
    <text evidence="2">Protein modification; protein ubiquitination.</text>
</comment>
<evidence type="ECO:0000256" key="7">
    <source>
        <dbReference type="ARBA" id="ARBA00022771"/>
    </source>
</evidence>
<keyword evidence="6" id="KW-0479">Metal-binding</keyword>
<reference evidence="16" key="1">
    <citation type="submission" date="2022-11" db="UniProtKB">
        <authorList>
            <consortium name="WormBaseParasite"/>
        </authorList>
    </citation>
    <scope>IDENTIFICATION</scope>
</reference>
<keyword evidence="10 13" id="KW-1133">Transmembrane helix</keyword>